<evidence type="ECO:0000256" key="1">
    <source>
        <dbReference type="ARBA" id="ARBA00023015"/>
    </source>
</evidence>
<keyword evidence="3" id="KW-0804">Transcription</keyword>
<evidence type="ECO:0000313" key="6">
    <source>
        <dbReference type="EMBL" id="MBB5631751.1"/>
    </source>
</evidence>
<evidence type="ECO:0000259" key="5">
    <source>
        <dbReference type="PROSITE" id="PS50977"/>
    </source>
</evidence>
<dbReference type="PANTHER" id="PTHR30055">
    <property type="entry name" value="HTH-TYPE TRANSCRIPTIONAL REGULATOR RUTR"/>
    <property type="match status" value="1"/>
</dbReference>
<keyword evidence="7" id="KW-1185">Reference proteome</keyword>
<proteinExistence type="predicted"/>
<keyword evidence="2 4" id="KW-0238">DNA-binding</keyword>
<evidence type="ECO:0000313" key="7">
    <source>
        <dbReference type="Proteomes" id="UP000588112"/>
    </source>
</evidence>
<dbReference type="InterPro" id="IPR009057">
    <property type="entry name" value="Homeodomain-like_sf"/>
</dbReference>
<dbReference type="InterPro" id="IPR001647">
    <property type="entry name" value="HTH_TetR"/>
</dbReference>
<reference evidence="6 7" key="1">
    <citation type="submission" date="2020-08" db="EMBL/GenBank/DDBJ databases">
        <title>Sequencing the genomes of 1000 actinobacteria strains.</title>
        <authorList>
            <person name="Klenk H.-P."/>
        </authorList>
    </citation>
    <scope>NUCLEOTIDE SEQUENCE [LARGE SCALE GENOMIC DNA]</scope>
    <source>
        <strain evidence="6 7">DSM 45790</strain>
    </source>
</reference>
<evidence type="ECO:0000256" key="4">
    <source>
        <dbReference type="PROSITE-ProRule" id="PRU00335"/>
    </source>
</evidence>
<dbReference type="InterPro" id="IPR050109">
    <property type="entry name" value="HTH-type_TetR-like_transc_reg"/>
</dbReference>
<accession>A0A7W8ZD39</accession>
<gene>
    <name evidence="6" type="ORF">BJ981_007537</name>
</gene>
<dbReference type="GO" id="GO:0003700">
    <property type="term" value="F:DNA-binding transcription factor activity"/>
    <property type="evidence" value="ECO:0007669"/>
    <property type="project" value="TreeGrafter"/>
</dbReference>
<name>A0A7W8ZD39_9ACTN</name>
<evidence type="ECO:0000256" key="2">
    <source>
        <dbReference type="ARBA" id="ARBA00023125"/>
    </source>
</evidence>
<dbReference type="SUPFAM" id="SSF46689">
    <property type="entry name" value="Homeodomain-like"/>
    <property type="match status" value="1"/>
</dbReference>
<dbReference type="PANTHER" id="PTHR30055:SF234">
    <property type="entry name" value="HTH-TYPE TRANSCRIPTIONAL REGULATOR BETI"/>
    <property type="match status" value="1"/>
</dbReference>
<sequence>MTGRTYHKMIADQRSDDRRARLLAAGCQLFADWGYYGVGVRQLCTHANTSARAFYEVFPSTDALFVEVYKAVARNALNAMRDASRPSTMPRCAWPR</sequence>
<organism evidence="6 7">
    <name type="scientific">Sphaerisporangium krabiense</name>
    <dbReference type="NCBI Taxonomy" id="763782"/>
    <lineage>
        <taxon>Bacteria</taxon>
        <taxon>Bacillati</taxon>
        <taxon>Actinomycetota</taxon>
        <taxon>Actinomycetes</taxon>
        <taxon>Streptosporangiales</taxon>
        <taxon>Streptosporangiaceae</taxon>
        <taxon>Sphaerisporangium</taxon>
    </lineage>
</organism>
<dbReference type="Pfam" id="PF00440">
    <property type="entry name" value="TetR_N"/>
    <property type="match status" value="1"/>
</dbReference>
<dbReference type="GO" id="GO:0000976">
    <property type="term" value="F:transcription cis-regulatory region binding"/>
    <property type="evidence" value="ECO:0007669"/>
    <property type="project" value="TreeGrafter"/>
</dbReference>
<feature type="DNA-binding region" description="H-T-H motif" evidence="4">
    <location>
        <begin position="39"/>
        <end position="58"/>
    </location>
</feature>
<dbReference type="AlphaFoldDB" id="A0A7W8ZD39"/>
<feature type="domain" description="HTH tetR-type" evidence="5">
    <location>
        <begin position="16"/>
        <end position="76"/>
    </location>
</feature>
<dbReference type="EMBL" id="JACHBR010000004">
    <property type="protein sequence ID" value="MBB5631751.1"/>
    <property type="molecule type" value="Genomic_DNA"/>
</dbReference>
<dbReference type="Gene3D" id="1.10.357.10">
    <property type="entry name" value="Tetracycline Repressor, domain 2"/>
    <property type="match status" value="1"/>
</dbReference>
<dbReference type="Proteomes" id="UP000588112">
    <property type="component" value="Unassembled WGS sequence"/>
</dbReference>
<protein>
    <submittedName>
        <fullName evidence="6">AcrR family transcriptional regulator</fullName>
    </submittedName>
</protein>
<dbReference type="PROSITE" id="PS50977">
    <property type="entry name" value="HTH_TETR_2"/>
    <property type="match status" value="1"/>
</dbReference>
<keyword evidence="1" id="KW-0805">Transcription regulation</keyword>
<evidence type="ECO:0000256" key="3">
    <source>
        <dbReference type="ARBA" id="ARBA00023163"/>
    </source>
</evidence>
<comment type="caution">
    <text evidence="6">The sequence shown here is derived from an EMBL/GenBank/DDBJ whole genome shotgun (WGS) entry which is preliminary data.</text>
</comment>
<dbReference type="RefSeq" id="WP_184618237.1">
    <property type="nucleotide sequence ID" value="NZ_BOOS01000005.1"/>
</dbReference>